<reference evidence="2 3" key="1">
    <citation type="submission" date="2019-06" db="EMBL/GenBank/DDBJ databases">
        <authorList>
            <person name="Jiang L."/>
        </authorList>
    </citation>
    <scope>NUCLEOTIDE SEQUENCE [LARGE SCALE GENOMIC DNA]</scope>
    <source>
        <strain evidence="2 3">YIM 48858</strain>
    </source>
</reference>
<keyword evidence="3" id="KW-1185">Reference proteome</keyword>
<dbReference type="Gene3D" id="3.40.50.720">
    <property type="entry name" value="NAD(P)-binding Rossmann-like Domain"/>
    <property type="match status" value="1"/>
</dbReference>
<dbReference type="Pfam" id="PF01370">
    <property type="entry name" value="Epimerase"/>
    <property type="match status" value="1"/>
</dbReference>
<sequence>MARVVVIGGSGHVGTYLVPSLVGRGHDVVNVSRGAPAPYRPHAAWARVEQVEADRTAEEADGQFGSRIADLRPHIVIDMISVDLSSTQGLVETLRGRVEHFLHCGTIWVYGHNAAVPATEDDPLRRCGYVERLPDARADQ</sequence>
<name>A0A5C4NBA0_9RHOB</name>
<dbReference type="InterPro" id="IPR001509">
    <property type="entry name" value="Epimerase_deHydtase"/>
</dbReference>
<comment type="caution">
    <text evidence="2">The sequence shown here is derived from an EMBL/GenBank/DDBJ whole genome shotgun (WGS) entry which is preliminary data.</text>
</comment>
<proteinExistence type="predicted"/>
<dbReference type="SUPFAM" id="SSF51735">
    <property type="entry name" value="NAD(P)-binding Rossmann-fold domains"/>
    <property type="match status" value="1"/>
</dbReference>
<dbReference type="AlphaFoldDB" id="A0A5C4NBA0"/>
<dbReference type="Proteomes" id="UP000305709">
    <property type="component" value="Unassembled WGS sequence"/>
</dbReference>
<evidence type="ECO:0000259" key="1">
    <source>
        <dbReference type="Pfam" id="PF01370"/>
    </source>
</evidence>
<dbReference type="OrthoDB" id="9801785at2"/>
<evidence type="ECO:0000313" key="2">
    <source>
        <dbReference type="EMBL" id="TNC62127.1"/>
    </source>
</evidence>
<organism evidence="2 3">
    <name type="scientific">Rubellimicrobium roseum</name>
    <dbReference type="NCBI Taxonomy" id="687525"/>
    <lineage>
        <taxon>Bacteria</taxon>
        <taxon>Pseudomonadati</taxon>
        <taxon>Pseudomonadota</taxon>
        <taxon>Alphaproteobacteria</taxon>
        <taxon>Rhodobacterales</taxon>
        <taxon>Roseobacteraceae</taxon>
        <taxon>Rubellimicrobium</taxon>
    </lineage>
</organism>
<protein>
    <submittedName>
        <fullName evidence="2">NAD-dependent epimerase/dehydratase family protein</fullName>
    </submittedName>
</protein>
<evidence type="ECO:0000313" key="3">
    <source>
        <dbReference type="Proteomes" id="UP000305709"/>
    </source>
</evidence>
<dbReference type="EMBL" id="VDFV01000059">
    <property type="protein sequence ID" value="TNC62127.1"/>
    <property type="molecule type" value="Genomic_DNA"/>
</dbReference>
<dbReference type="RefSeq" id="WP_139083544.1">
    <property type="nucleotide sequence ID" value="NZ_VDFV01000059.1"/>
</dbReference>
<dbReference type="InterPro" id="IPR036291">
    <property type="entry name" value="NAD(P)-bd_dom_sf"/>
</dbReference>
<gene>
    <name evidence="2" type="ORF">FHG71_20430</name>
</gene>
<accession>A0A5C4NBA0</accession>
<feature type="domain" description="NAD-dependent epimerase/dehydratase" evidence="1">
    <location>
        <begin position="4"/>
        <end position="124"/>
    </location>
</feature>